<sequence length="851" mass="93841">MVSARIRLRLNGIAEDPSGTEYTQYLYKATVELQLNSPGRAEITLLGSTNTSDIAVGNIFEVYYGTTMTAANRFFKGIITKIEEKTAKNIKFVGSESGWITLSSRQHTQRKEWGTASSEATARTRADIINYLISEDLTGTGDDLIASGTIVSSGTDVPFFSTEYEKRHSPFFRAAQQWGTDVYMTQNGSGVDQINITTKGTDVSGTRIFNLKGTSKNAKVGSNVLDYEGQSTLVTVLGAGSGVAQAVGKSNSGAYSPISPEKDLVVIRPELRTDAECVLVAQQIWSEVSAVVQRVRIQATNPNTWLVGATAIVTGDIIAIATSDLVNLVAGDYRVFEKTFTLDNESGEYSLTFQLAARATSSGDQISSTNQRVTEATSSTQYQTNGLSLWNDLPSSGGGHFICGSIWVYGDQVNAFQSFPLYIYSYDGGHSDIVISGHSAAPGTLAGGTTGNLYWNNVTQRLNYFDQTAAVWRALANTTEIGSSLWESAGGDDIQPVTAGNDLLKKTSGDIGASATPWDNGYITTITASTYNGGNADMSEVDIRDLLWVKTGATASFDGRIDTNFLPETTDTYDCGNSTYMWRDIYSLRHQRFGDSGVPTQVTWGSQWISSFSPYTTNTYNNGAAARRWATVYGIDSDFTGSKSFCIDHPLDPLNKRLIHSSVESPGLYLLYKGRGELKNGKCKITMPNWFHSLNGAKEEMEYYISPIGKYSNLYVSKVIDDDFNFEVKGDIDCEFSWMVCTLRQDPSANLRRRSIEEDKDETDKGLYLDPDAYESIDPGCKKRQEEEARLRPDHINEKRPIKRWKKVGRKIIIEQEVDESILIKEKEHLLKEKEKIDSRLAEIEGLLVQE</sequence>
<evidence type="ECO:0008006" key="2">
    <source>
        <dbReference type="Google" id="ProtNLM"/>
    </source>
</evidence>
<dbReference type="EMBL" id="MT141279">
    <property type="protein sequence ID" value="QJA57557.1"/>
    <property type="molecule type" value="Genomic_DNA"/>
</dbReference>
<proteinExistence type="predicted"/>
<reference evidence="1" key="1">
    <citation type="submission" date="2020-03" db="EMBL/GenBank/DDBJ databases">
        <title>The deep terrestrial virosphere.</title>
        <authorList>
            <person name="Holmfeldt K."/>
            <person name="Nilsson E."/>
            <person name="Simone D."/>
            <person name="Lopez-Fernandez M."/>
            <person name="Wu X."/>
            <person name="de Brujin I."/>
            <person name="Lundin D."/>
            <person name="Andersson A."/>
            <person name="Bertilsson S."/>
            <person name="Dopson M."/>
        </authorList>
    </citation>
    <scope>NUCLEOTIDE SEQUENCE</scope>
    <source>
        <strain evidence="1">MM415B01626</strain>
    </source>
</reference>
<organism evidence="1">
    <name type="scientific">viral metagenome</name>
    <dbReference type="NCBI Taxonomy" id="1070528"/>
    <lineage>
        <taxon>unclassified sequences</taxon>
        <taxon>metagenomes</taxon>
        <taxon>organismal metagenomes</taxon>
    </lineage>
</organism>
<protein>
    <recommendedName>
        <fullName evidence="2">Tail protein</fullName>
    </recommendedName>
</protein>
<evidence type="ECO:0000313" key="1">
    <source>
        <dbReference type="EMBL" id="QJA57557.1"/>
    </source>
</evidence>
<dbReference type="AlphaFoldDB" id="A0A6M3IKK1"/>
<name>A0A6M3IKK1_9ZZZZ</name>
<accession>A0A6M3IKK1</accession>
<gene>
    <name evidence="1" type="ORF">MM415B01626_0018</name>
</gene>